<evidence type="ECO:0000313" key="3">
    <source>
        <dbReference type="Ensembl" id="ENSGALP00010037708.1"/>
    </source>
</evidence>
<organism evidence="3 4">
    <name type="scientific">Gallus gallus</name>
    <name type="common">Chicken</name>
    <dbReference type="NCBI Taxonomy" id="9031"/>
    <lineage>
        <taxon>Eukaryota</taxon>
        <taxon>Metazoa</taxon>
        <taxon>Chordata</taxon>
        <taxon>Craniata</taxon>
        <taxon>Vertebrata</taxon>
        <taxon>Euteleostomi</taxon>
        <taxon>Archelosauria</taxon>
        <taxon>Archosauria</taxon>
        <taxon>Dinosauria</taxon>
        <taxon>Saurischia</taxon>
        <taxon>Theropoda</taxon>
        <taxon>Coelurosauria</taxon>
        <taxon>Aves</taxon>
        <taxon>Neognathae</taxon>
        <taxon>Galloanserae</taxon>
        <taxon>Galliformes</taxon>
        <taxon>Phasianidae</taxon>
        <taxon>Phasianinae</taxon>
        <taxon>Gallus</taxon>
    </lineage>
</organism>
<dbReference type="PANTHER" id="PTHR10656">
    <property type="entry name" value="CELL FATE DETERMINING PROTEIN MAB21-RELATED"/>
    <property type="match status" value="1"/>
</dbReference>
<sequence>MVGLEGTSQPTQFQLPAVGCVPPTGSGSQGPMQPSPEHLQGWGSPTSVGSSVRAEVPSHQSRVRAMVISRSTRPSALQRGRGDDGAAPSPAAALPLARPGSRPGATPQPGFPPPSARSLPALPPTERSARSRAAPAMAAGGCRWRSCLEVVASRQGQRVQHFQQAEDILLTLLEHVHAEEPRFLVDYSRNLEAFEFVLCASEDAVVVEVPLRIDGDALRVRPCQPTDNGSTGHGQPGACSLEVPSVVTGVGDWTSTGSTGGMEQVRCLAPGKVLQRLKELLVSAIVQCQRRSLLQPGDLRAENLVEDAMELPLLVRGGWRTIRFDVVPVVRRRQESPGPDGRQRDRGFPEGTLQKATGDAHFVPASNHCWRPSTHLPILKLLWAVDSLQGPRLDSLRLLEQLRSQDWREEDGRDGLTFNHLKMVLLWSTELFPSPEDWQDLEGSVYRLLVVLLRCLATQRLPHFLHPEQNLFQGDPHRLASLYPKVEAFAWDPARFLRFHFGLPARADGVQADPALRALLHLPAKDGTYWDTAYFDVLLSQVYQIQDATRRSAMSWLLTKLRRDIPLQS</sequence>
<name>A0A8V1A5J2_CHICK</name>
<feature type="compositionally biased region" description="Polar residues" evidence="1">
    <location>
        <begin position="1"/>
        <end position="14"/>
    </location>
</feature>
<dbReference type="Proteomes" id="UP000000539">
    <property type="component" value="Chromosome 9"/>
</dbReference>
<feature type="region of interest" description="Disordered" evidence="1">
    <location>
        <begin position="332"/>
        <end position="353"/>
    </location>
</feature>
<evidence type="ECO:0000256" key="1">
    <source>
        <dbReference type="SAM" id="MobiDB-lite"/>
    </source>
</evidence>
<accession>A0A8V1A5J2</accession>
<reference evidence="3" key="1">
    <citation type="submission" date="2020-11" db="EMBL/GenBank/DDBJ databases">
        <title>Gallus gallus (Chicken) genome, bGalGal1, GRCg7b, maternal haplotype autosomes + Z &amp; W.</title>
        <authorList>
            <person name="Warren W."/>
            <person name="Formenti G."/>
            <person name="Fedrigo O."/>
            <person name="Haase B."/>
            <person name="Mountcastle J."/>
            <person name="Balacco J."/>
            <person name="Tracey A."/>
            <person name="Schneider V."/>
            <person name="Okimoto R."/>
            <person name="Cheng H."/>
            <person name="Hawken R."/>
            <person name="Howe K."/>
            <person name="Jarvis E.D."/>
        </authorList>
    </citation>
    <scope>NUCLEOTIDE SEQUENCE [LARGE SCALE GENOMIC DNA]</scope>
    <source>
        <strain evidence="3">Broiler</strain>
    </source>
</reference>
<proteinExistence type="predicted"/>
<dbReference type="OrthoDB" id="9922809at2759"/>
<reference evidence="3" key="2">
    <citation type="submission" date="2025-08" db="UniProtKB">
        <authorList>
            <consortium name="Ensembl"/>
        </authorList>
    </citation>
    <scope>IDENTIFICATION</scope>
    <source>
        <strain evidence="3">broiler</strain>
    </source>
</reference>
<gene>
    <name evidence="3" type="primary">MAB21L4</name>
</gene>
<dbReference type="Pfam" id="PF20266">
    <property type="entry name" value="Mab-21_C"/>
    <property type="match status" value="1"/>
</dbReference>
<keyword evidence="4" id="KW-1185">Reference proteome</keyword>
<evidence type="ECO:0000313" key="4">
    <source>
        <dbReference type="Proteomes" id="UP000000539"/>
    </source>
</evidence>
<dbReference type="InterPro" id="IPR024810">
    <property type="entry name" value="MAB21L/cGLR"/>
</dbReference>
<protein>
    <submittedName>
        <fullName evidence="3">Mab-21 like 4</fullName>
    </submittedName>
</protein>
<feature type="compositionally biased region" description="Low complexity" evidence="1">
    <location>
        <begin position="85"/>
        <end position="108"/>
    </location>
</feature>
<feature type="region of interest" description="Disordered" evidence="1">
    <location>
        <begin position="1"/>
        <end position="134"/>
    </location>
</feature>
<dbReference type="Gene3D" id="1.10.1410.40">
    <property type="match status" value="1"/>
</dbReference>
<dbReference type="AlphaFoldDB" id="A0A8V1A5J2"/>
<dbReference type="Ensembl" id="ENSGALT00010060959.1">
    <property type="protein sequence ID" value="ENSGALP00010037708.1"/>
    <property type="gene ID" value="ENSGALG00010024962.1"/>
</dbReference>
<dbReference type="GeneTree" id="ENSGT01050000244827"/>
<dbReference type="PANTHER" id="PTHR10656:SF7">
    <property type="entry name" value="PROTEIN MAB-21-LIKE 4"/>
    <property type="match status" value="1"/>
</dbReference>
<evidence type="ECO:0000259" key="2">
    <source>
        <dbReference type="Pfam" id="PF20266"/>
    </source>
</evidence>
<dbReference type="SMART" id="SM01265">
    <property type="entry name" value="Mab-21"/>
    <property type="match status" value="1"/>
</dbReference>
<dbReference type="InterPro" id="IPR046906">
    <property type="entry name" value="Mab-21_HhH/H2TH-like"/>
</dbReference>
<feature type="domain" description="Mab-21-like HhH/H2TH-like" evidence="2">
    <location>
        <begin position="394"/>
        <end position="474"/>
    </location>
</feature>
<reference evidence="3" key="3">
    <citation type="submission" date="2025-09" db="UniProtKB">
        <authorList>
            <consortium name="Ensembl"/>
        </authorList>
    </citation>
    <scope>IDENTIFICATION</scope>
    <source>
        <strain evidence="3">broiler</strain>
    </source>
</reference>